<accession>S5T0S7</accession>
<evidence type="ECO:0008006" key="4">
    <source>
        <dbReference type="Google" id="ProtNLM"/>
    </source>
</evidence>
<feature type="transmembrane region" description="Helical" evidence="1">
    <location>
        <begin position="43"/>
        <end position="62"/>
    </location>
</feature>
<name>S5T0S7_9CORY</name>
<keyword evidence="1" id="KW-0472">Membrane</keyword>
<dbReference type="eggNOG" id="COG3428">
    <property type="taxonomic scope" value="Bacteria"/>
</dbReference>
<protein>
    <recommendedName>
        <fullName evidence="4">DUF304 domain-containing protein</fullName>
    </recommendedName>
</protein>
<evidence type="ECO:0000313" key="3">
    <source>
        <dbReference type="Proteomes" id="UP000015388"/>
    </source>
</evidence>
<evidence type="ECO:0000313" key="2">
    <source>
        <dbReference type="EMBL" id="AGS34155.1"/>
    </source>
</evidence>
<proteinExistence type="predicted"/>
<reference evidence="2 3" key="1">
    <citation type="submission" date="2012-11" db="EMBL/GenBank/DDBJ databases">
        <title>The complete genome sequence of Corynebacterium maris Coryn-1 (=DSM 45190).</title>
        <authorList>
            <person name="Schaffert L."/>
            <person name="Albersmeier A."/>
            <person name="Kalinowski J."/>
            <person name="Ruckert C."/>
        </authorList>
    </citation>
    <scope>NUCLEOTIDE SEQUENCE [LARGE SCALE GENOMIC DNA]</scope>
    <source>
        <strain evidence="3">Coryn-1</strain>
    </source>
</reference>
<dbReference type="Proteomes" id="UP000015388">
    <property type="component" value="Chromosome"/>
</dbReference>
<feature type="transmembrane region" description="Helical" evidence="1">
    <location>
        <begin position="12"/>
        <end position="31"/>
    </location>
</feature>
<keyword evidence="1" id="KW-0812">Transmembrane</keyword>
<dbReference type="STRING" id="1224163.B841_03360"/>
<dbReference type="AlphaFoldDB" id="S5T0S7"/>
<organism evidence="2 3">
    <name type="scientific">Corynebacterium maris DSM 45190</name>
    <dbReference type="NCBI Taxonomy" id="1224163"/>
    <lineage>
        <taxon>Bacteria</taxon>
        <taxon>Bacillati</taxon>
        <taxon>Actinomycetota</taxon>
        <taxon>Actinomycetes</taxon>
        <taxon>Mycobacteriales</taxon>
        <taxon>Corynebacteriaceae</taxon>
        <taxon>Corynebacterium</taxon>
    </lineage>
</organism>
<dbReference type="KEGG" id="cmd:B841_03360"/>
<keyword evidence="3" id="KW-1185">Reference proteome</keyword>
<keyword evidence="1" id="KW-1133">Transmembrane helix</keyword>
<dbReference type="EMBL" id="CP003924">
    <property type="protein sequence ID" value="AGS34155.1"/>
    <property type="molecule type" value="Genomic_DNA"/>
</dbReference>
<dbReference type="PATRIC" id="fig|1224163.3.peg.675"/>
<gene>
    <name evidence="2" type="ORF">B841_03360</name>
</gene>
<sequence>MRADMTAPARTLFFPFLELILITGVCAIAVGYMDRPGVDWDPILRNAVLVLWTALSVWRFVLPLIRARRHRFMVTNHRVIVRSGRWRARTDSILLRDVYSVRRHRRGISIAIHGYRRALLFPDVPKAKKIVQLIDPAPPAVPPRW</sequence>
<evidence type="ECO:0000256" key="1">
    <source>
        <dbReference type="SAM" id="Phobius"/>
    </source>
</evidence>
<dbReference type="HOGENOM" id="CLU_115313_0_0_11"/>